<keyword evidence="9" id="KW-1185">Reference proteome</keyword>
<dbReference type="Gene3D" id="2.40.100.10">
    <property type="entry name" value="Cyclophilin-like"/>
    <property type="match status" value="1"/>
</dbReference>
<feature type="compositionally biased region" description="Polar residues" evidence="5">
    <location>
        <begin position="209"/>
        <end position="236"/>
    </location>
</feature>
<keyword evidence="6" id="KW-0812">Transmembrane</keyword>
<feature type="signal peptide" evidence="4">
    <location>
        <begin position="1"/>
        <end position="25"/>
    </location>
</feature>
<dbReference type="PROSITE" id="PS00170">
    <property type="entry name" value="CSA_PPIASE_1"/>
    <property type="match status" value="1"/>
</dbReference>
<keyword evidence="3 4" id="KW-0413">Isomerase</keyword>
<organism evidence="8 9">
    <name type="scientific">Marasmius tenuissimus</name>
    <dbReference type="NCBI Taxonomy" id="585030"/>
    <lineage>
        <taxon>Eukaryota</taxon>
        <taxon>Fungi</taxon>
        <taxon>Dikarya</taxon>
        <taxon>Basidiomycota</taxon>
        <taxon>Agaricomycotina</taxon>
        <taxon>Agaricomycetes</taxon>
        <taxon>Agaricomycetidae</taxon>
        <taxon>Agaricales</taxon>
        <taxon>Marasmiineae</taxon>
        <taxon>Marasmiaceae</taxon>
        <taxon>Marasmius</taxon>
    </lineage>
</organism>
<dbReference type="PRINTS" id="PR00153">
    <property type="entry name" value="CSAPPISMRASE"/>
</dbReference>
<dbReference type="Pfam" id="PF00160">
    <property type="entry name" value="Pro_isomerase"/>
    <property type="match status" value="1"/>
</dbReference>
<evidence type="ECO:0000313" key="9">
    <source>
        <dbReference type="Proteomes" id="UP001437256"/>
    </source>
</evidence>
<dbReference type="EMBL" id="JBBXMP010000016">
    <property type="protein sequence ID" value="KAL0068835.1"/>
    <property type="molecule type" value="Genomic_DNA"/>
</dbReference>
<evidence type="ECO:0000256" key="4">
    <source>
        <dbReference type="RuleBase" id="RU363019"/>
    </source>
</evidence>
<dbReference type="PROSITE" id="PS50072">
    <property type="entry name" value="CSA_PPIASE_2"/>
    <property type="match status" value="1"/>
</dbReference>
<feature type="region of interest" description="Disordered" evidence="5">
    <location>
        <begin position="208"/>
        <end position="236"/>
    </location>
</feature>
<name>A0ABR3A4E9_9AGAR</name>
<dbReference type="SUPFAM" id="SSF50891">
    <property type="entry name" value="Cyclophilin-like"/>
    <property type="match status" value="1"/>
</dbReference>
<keyword evidence="2 4" id="KW-0697">Rotamase</keyword>
<dbReference type="InterPro" id="IPR020892">
    <property type="entry name" value="Cyclophilin-type_PPIase_CS"/>
</dbReference>
<comment type="similarity">
    <text evidence="4">Belongs to the cyclophilin-type PPIase family.</text>
</comment>
<evidence type="ECO:0000259" key="7">
    <source>
        <dbReference type="PROSITE" id="PS50072"/>
    </source>
</evidence>
<evidence type="ECO:0000256" key="2">
    <source>
        <dbReference type="ARBA" id="ARBA00023110"/>
    </source>
</evidence>
<keyword evidence="6" id="KW-1133">Transmembrane helix</keyword>
<evidence type="ECO:0000256" key="3">
    <source>
        <dbReference type="ARBA" id="ARBA00023235"/>
    </source>
</evidence>
<keyword evidence="6" id="KW-0472">Membrane</keyword>
<dbReference type="EC" id="5.2.1.8" evidence="4"/>
<sequence>MFRRISLVFLVVTLATFFIAQPVDAAKGPKITNKVYFDVKHGDKDLGRIVMGLFGGTVPKTAENFRALATGKKKDGTELGFGYKGSKFHRVIANFMIQGGDFTKGDGTGGKSIYGEKFADENFKLRHTAPGVLSMANAGKDTNGSQFFITTVVTSWLDGRHVVFGKVLEGMDIVHDIENVPKAPGDRPEEEVIIVDCGELELDLKVDENGNQVEAESPSTTKTSNEQDASATSDNVTPAATGIAAVEDGSRFFRDLFFGLIFIALVGGVFVYFGGVQKLRKVLDERGYRRLNSDDIEK</sequence>
<feature type="domain" description="PPIase cyclophilin-type" evidence="7">
    <location>
        <begin position="36"/>
        <end position="199"/>
    </location>
</feature>
<dbReference type="PANTHER" id="PTHR11071:SF561">
    <property type="entry name" value="PEPTIDYL-PROLYL CIS-TRANS ISOMERASE D-RELATED"/>
    <property type="match status" value="1"/>
</dbReference>
<feature type="transmembrane region" description="Helical" evidence="6">
    <location>
        <begin position="256"/>
        <end position="276"/>
    </location>
</feature>
<dbReference type="PANTHER" id="PTHR11071">
    <property type="entry name" value="PEPTIDYL-PROLYL CIS-TRANS ISOMERASE"/>
    <property type="match status" value="1"/>
</dbReference>
<keyword evidence="4" id="KW-0732">Signal</keyword>
<accession>A0ABR3A4E9</accession>
<comment type="function">
    <text evidence="4">PPIases accelerate the folding of proteins. It catalyzes the cis-trans isomerization of proline imidic peptide bonds in oligopeptides.</text>
</comment>
<evidence type="ECO:0000256" key="1">
    <source>
        <dbReference type="ARBA" id="ARBA00000971"/>
    </source>
</evidence>
<dbReference type="CDD" id="cd01926">
    <property type="entry name" value="cyclophilin_ABH_like"/>
    <property type="match status" value="1"/>
</dbReference>
<comment type="catalytic activity">
    <reaction evidence="1 4">
        <text>[protein]-peptidylproline (omega=180) = [protein]-peptidylproline (omega=0)</text>
        <dbReference type="Rhea" id="RHEA:16237"/>
        <dbReference type="Rhea" id="RHEA-COMP:10747"/>
        <dbReference type="Rhea" id="RHEA-COMP:10748"/>
        <dbReference type="ChEBI" id="CHEBI:83833"/>
        <dbReference type="ChEBI" id="CHEBI:83834"/>
        <dbReference type="EC" id="5.2.1.8"/>
    </reaction>
</comment>
<feature type="chain" id="PRO_5045003184" description="Peptidyl-prolyl cis-trans isomerase" evidence="4">
    <location>
        <begin position="26"/>
        <end position="298"/>
    </location>
</feature>
<evidence type="ECO:0000256" key="5">
    <source>
        <dbReference type="SAM" id="MobiDB-lite"/>
    </source>
</evidence>
<evidence type="ECO:0000256" key="6">
    <source>
        <dbReference type="SAM" id="Phobius"/>
    </source>
</evidence>
<dbReference type="InterPro" id="IPR002130">
    <property type="entry name" value="Cyclophilin-type_PPIase_dom"/>
</dbReference>
<dbReference type="Proteomes" id="UP001437256">
    <property type="component" value="Unassembled WGS sequence"/>
</dbReference>
<comment type="caution">
    <text evidence="8">The sequence shown here is derived from an EMBL/GenBank/DDBJ whole genome shotgun (WGS) entry which is preliminary data.</text>
</comment>
<proteinExistence type="inferred from homology"/>
<evidence type="ECO:0000313" key="8">
    <source>
        <dbReference type="EMBL" id="KAL0068835.1"/>
    </source>
</evidence>
<protein>
    <recommendedName>
        <fullName evidence="4">Peptidyl-prolyl cis-trans isomerase</fullName>
        <shortName evidence="4">PPIase</shortName>
        <ecNumber evidence="4">5.2.1.8</ecNumber>
    </recommendedName>
</protein>
<gene>
    <name evidence="8" type="primary">CPR2</name>
    <name evidence="8" type="ORF">AAF712_004166</name>
</gene>
<dbReference type="GO" id="GO:0003755">
    <property type="term" value="F:peptidyl-prolyl cis-trans isomerase activity"/>
    <property type="evidence" value="ECO:0007669"/>
    <property type="project" value="UniProtKB-EC"/>
</dbReference>
<dbReference type="InterPro" id="IPR029000">
    <property type="entry name" value="Cyclophilin-like_dom_sf"/>
</dbReference>
<reference evidence="8 9" key="1">
    <citation type="submission" date="2024-05" db="EMBL/GenBank/DDBJ databases">
        <title>A draft genome resource for the thread blight pathogen Marasmius tenuissimus strain MS-2.</title>
        <authorList>
            <person name="Yulfo-Soto G.E."/>
            <person name="Baruah I.K."/>
            <person name="Amoako-Attah I."/>
            <person name="Bukari Y."/>
            <person name="Meinhardt L.W."/>
            <person name="Bailey B.A."/>
            <person name="Cohen S.P."/>
        </authorList>
    </citation>
    <scope>NUCLEOTIDE SEQUENCE [LARGE SCALE GENOMIC DNA]</scope>
    <source>
        <strain evidence="8 9">MS-2</strain>
    </source>
</reference>